<protein>
    <recommendedName>
        <fullName evidence="1">DNA helicase</fullName>
        <ecNumber evidence="1">3.6.4.12</ecNumber>
    </recommendedName>
</protein>
<dbReference type="EC" id="3.6.4.12" evidence="1"/>
<dbReference type="GO" id="GO:0042555">
    <property type="term" value="C:MCM complex"/>
    <property type="evidence" value="ECO:0007669"/>
    <property type="project" value="TreeGrafter"/>
</dbReference>
<dbReference type="SMART" id="SM00350">
    <property type="entry name" value="MCM"/>
    <property type="match status" value="1"/>
</dbReference>
<dbReference type="InterPro" id="IPR018525">
    <property type="entry name" value="MCM_CS"/>
</dbReference>
<dbReference type="InterPro" id="IPR031327">
    <property type="entry name" value="MCM"/>
</dbReference>
<evidence type="ECO:0000256" key="4">
    <source>
        <dbReference type="ARBA" id="ARBA00023125"/>
    </source>
</evidence>
<dbReference type="GO" id="GO:0003697">
    <property type="term" value="F:single-stranded DNA binding"/>
    <property type="evidence" value="ECO:0007669"/>
    <property type="project" value="TreeGrafter"/>
</dbReference>
<dbReference type="InterPro" id="IPR027417">
    <property type="entry name" value="P-loop_NTPase"/>
</dbReference>
<evidence type="ECO:0000313" key="7">
    <source>
        <dbReference type="EMBL" id="KAK1936171.1"/>
    </source>
</evidence>
<dbReference type="InterPro" id="IPR001208">
    <property type="entry name" value="MCM_dom"/>
</dbReference>
<dbReference type="PANTHER" id="PTHR11630:SF47">
    <property type="entry name" value="DNA HELICASE MCM8"/>
    <property type="match status" value="1"/>
</dbReference>
<keyword evidence="2 5" id="KW-0547">Nucleotide-binding</keyword>
<dbReference type="AlphaFoldDB" id="A0AAD9LH42"/>
<dbReference type="Gene3D" id="3.40.50.300">
    <property type="entry name" value="P-loop containing nucleotide triphosphate hydrolases"/>
    <property type="match status" value="1"/>
</dbReference>
<keyword evidence="3 5" id="KW-0067">ATP-binding</keyword>
<dbReference type="GO" id="GO:0006260">
    <property type="term" value="P:DNA replication"/>
    <property type="evidence" value="ECO:0007669"/>
    <property type="project" value="InterPro"/>
</dbReference>
<reference evidence="7" key="1">
    <citation type="journal article" date="2014" name="Nucleic Acids Res.">
        <title>The evolutionary dynamics of variant antigen genes in Babesia reveal a history of genomic innovation underlying host-parasite interaction.</title>
        <authorList>
            <person name="Jackson A.P."/>
            <person name="Otto T.D."/>
            <person name="Darby A."/>
            <person name="Ramaprasad A."/>
            <person name="Xia D."/>
            <person name="Echaide I.E."/>
            <person name="Farber M."/>
            <person name="Gahlot S."/>
            <person name="Gamble J."/>
            <person name="Gupta D."/>
            <person name="Gupta Y."/>
            <person name="Jackson L."/>
            <person name="Malandrin L."/>
            <person name="Malas T.B."/>
            <person name="Moussa E."/>
            <person name="Nair M."/>
            <person name="Reid A.J."/>
            <person name="Sanders M."/>
            <person name="Sharma J."/>
            <person name="Tracey A."/>
            <person name="Quail M.A."/>
            <person name="Weir W."/>
            <person name="Wastling J.M."/>
            <person name="Hall N."/>
            <person name="Willadsen P."/>
            <person name="Lingelbach K."/>
            <person name="Shiels B."/>
            <person name="Tait A."/>
            <person name="Berriman M."/>
            <person name="Allred D.R."/>
            <person name="Pain A."/>
        </authorList>
    </citation>
    <scope>NUCLEOTIDE SEQUENCE</scope>
    <source>
        <strain evidence="7">1802A</strain>
    </source>
</reference>
<evidence type="ECO:0000256" key="2">
    <source>
        <dbReference type="ARBA" id="ARBA00022741"/>
    </source>
</evidence>
<dbReference type="Pfam" id="PF00493">
    <property type="entry name" value="MCM"/>
    <property type="match status" value="1"/>
</dbReference>
<dbReference type="Pfam" id="PF17855">
    <property type="entry name" value="MCM_lid"/>
    <property type="match status" value="1"/>
</dbReference>
<proteinExistence type="inferred from homology"/>
<accession>A0AAD9LH42</accession>
<dbReference type="GO" id="GO:0005524">
    <property type="term" value="F:ATP binding"/>
    <property type="evidence" value="ECO:0007669"/>
    <property type="project" value="UniProtKB-KW"/>
</dbReference>
<dbReference type="InterPro" id="IPR041562">
    <property type="entry name" value="MCM_lid"/>
</dbReference>
<reference evidence="7" key="2">
    <citation type="submission" date="2021-05" db="EMBL/GenBank/DDBJ databases">
        <authorList>
            <person name="Pain A."/>
        </authorList>
    </citation>
    <scope>NUCLEOTIDE SEQUENCE</scope>
    <source>
        <strain evidence="7">1802A</strain>
    </source>
</reference>
<comment type="similarity">
    <text evidence="5">Belongs to the MCM family.</text>
</comment>
<comment type="caution">
    <text evidence="7">The sequence shown here is derived from an EMBL/GenBank/DDBJ whole genome shotgun (WGS) entry which is preliminary data.</text>
</comment>
<dbReference type="GO" id="GO:0017116">
    <property type="term" value="F:single-stranded DNA helicase activity"/>
    <property type="evidence" value="ECO:0007669"/>
    <property type="project" value="TreeGrafter"/>
</dbReference>
<evidence type="ECO:0000256" key="3">
    <source>
        <dbReference type="ARBA" id="ARBA00022840"/>
    </source>
</evidence>
<dbReference type="EMBL" id="JAHBMH010000044">
    <property type="protein sequence ID" value="KAK1936171.1"/>
    <property type="molecule type" value="Genomic_DNA"/>
</dbReference>
<evidence type="ECO:0000313" key="8">
    <source>
        <dbReference type="Proteomes" id="UP001195914"/>
    </source>
</evidence>
<feature type="domain" description="MCM C-terminal AAA(+) ATPase" evidence="6">
    <location>
        <begin position="6"/>
        <end position="133"/>
    </location>
</feature>
<evidence type="ECO:0000259" key="6">
    <source>
        <dbReference type="PROSITE" id="PS50051"/>
    </source>
</evidence>
<dbReference type="SUPFAM" id="SSF52540">
    <property type="entry name" value="P-loop containing nucleoside triphosphate hydrolases"/>
    <property type="match status" value="1"/>
</dbReference>
<gene>
    <name evidence="7" type="ORF">X943_001840</name>
</gene>
<sequence length="351" mass="39163">MTIDGAFFFSGGSVTASGLTAAVIREKGSAEYCLEAGALVLSSGGTCCIDELDKTTSQQQNAFLEAMESQSVSIAKGGIICTLNAQCTVICAANPVNGKFNCKTSVYKNIKLLPPLVSRFDLLFLIVDNLSEDDYIHCHMGNKRWYLSSHHEKPCSDVSTLKSKISHYKEHEYLDEGLLRSYIEYGKTYINPVFTAEARATLQSFYCELRRASITCGNSMPITTRQLEGIIRLCQARARGDLCDHITEEHVKDVCELFRQTGHYPGYMDSISQSSVTGKRPRGRSAATLMNLFETRLRAQETREMGQMEMLELARETIQACQSDQNPQQLLERANMCGNILKQGTKWRINV</sequence>
<evidence type="ECO:0000256" key="5">
    <source>
        <dbReference type="RuleBase" id="RU004070"/>
    </source>
</evidence>
<keyword evidence="4 5" id="KW-0238">DNA-binding</keyword>
<keyword evidence="8" id="KW-1185">Reference proteome</keyword>
<dbReference type="PRINTS" id="PR01657">
    <property type="entry name" value="MCMFAMILY"/>
</dbReference>
<evidence type="ECO:0000256" key="1">
    <source>
        <dbReference type="ARBA" id="ARBA00012551"/>
    </source>
</evidence>
<dbReference type="GO" id="GO:0005634">
    <property type="term" value="C:nucleus"/>
    <property type="evidence" value="ECO:0007669"/>
    <property type="project" value="TreeGrafter"/>
</dbReference>
<dbReference type="Proteomes" id="UP001195914">
    <property type="component" value="Unassembled WGS sequence"/>
</dbReference>
<dbReference type="PANTHER" id="PTHR11630">
    <property type="entry name" value="DNA REPLICATION LICENSING FACTOR MCM FAMILY MEMBER"/>
    <property type="match status" value="1"/>
</dbReference>
<dbReference type="PROSITE" id="PS00847">
    <property type="entry name" value="MCM_1"/>
    <property type="match status" value="1"/>
</dbReference>
<name>A0AAD9LH42_BABDI</name>
<organism evidence="7 8">
    <name type="scientific">Babesia divergens</name>
    <dbReference type="NCBI Taxonomy" id="32595"/>
    <lineage>
        <taxon>Eukaryota</taxon>
        <taxon>Sar</taxon>
        <taxon>Alveolata</taxon>
        <taxon>Apicomplexa</taxon>
        <taxon>Aconoidasida</taxon>
        <taxon>Piroplasmida</taxon>
        <taxon>Babesiidae</taxon>
        <taxon>Babesia</taxon>
    </lineage>
</organism>
<dbReference type="PROSITE" id="PS50051">
    <property type="entry name" value="MCM_2"/>
    <property type="match status" value="1"/>
</dbReference>